<dbReference type="PANTHER" id="PTHR47926">
    <property type="entry name" value="PENTATRICOPEPTIDE REPEAT-CONTAINING PROTEIN"/>
    <property type="match status" value="1"/>
</dbReference>
<name>A0ABR0DE14_9LAMI</name>
<gene>
    <name evidence="3" type="ORF">RD792_006530</name>
</gene>
<dbReference type="PROSITE" id="PS51375">
    <property type="entry name" value="PPR"/>
    <property type="match status" value="2"/>
</dbReference>
<dbReference type="InterPro" id="IPR046960">
    <property type="entry name" value="PPR_At4g14850-like_plant"/>
</dbReference>
<dbReference type="Gene3D" id="1.25.40.10">
    <property type="entry name" value="Tetratricopeptide repeat domain"/>
    <property type="match status" value="2"/>
</dbReference>
<feature type="non-terminal residue" evidence="3">
    <location>
        <position position="1"/>
    </location>
</feature>
<organism evidence="3 4">
    <name type="scientific">Penstemon davidsonii</name>
    <dbReference type="NCBI Taxonomy" id="160366"/>
    <lineage>
        <taxon>Eukaryota</taxon>
        <taxon>Viridiplantae</taxon>
        <taxon>Streptophyta</taxon>
        <taxon>Embryophyta</taxon>
        <taxon>Tracheophyta</taxon>
        <taxon>Spermatophyta</taxon>
        <taxon>Magnoliopsida</taxon>
        <taxon>eudicotyledons</taxon>
        <taxon>Gunneridae</taxon>
        <taxon>Pentapetalae</taxon>
        <taxon>asterids</taxon>
        <taxon>lamiids</taxon>
        <taxon>Lamiales</taxon>
        <taxon>Plantaginaceae</taxon>
        <taxon>Cheloneae</taxon>
        <taxon>Penstemon</taxon>
    </lineage>
</organism>
<keyword evidence="4" id="KW-1185">Reference proteome</keyword>
<dbReference type="InterPro" id="IPR011990">
    <property type="entry name" value="TPR-like_helical_dom_sf"/>
</dbReference>
<dbReference type="InterPro" id="IPR002885">
    <property type="entry name" value="PPR_rpt"/>
</dbReference>
<accession>A0ABR0DE14</accession>
<evidence type="ECO:0000313" key="3">
    <source>
        <dbReference type="EMBL" id="KAK4487210.1"/>
    </source>
</evidence>
<reference evidence="3 4" key="1">
    <citation type="journal article" date="2023" name="bioRxiv">
        <title>Genome report: Whole genome sequence and annotation of Penstemon davidsonii.</title>
        <authorList>
            <person name="Ostevik K.L."/>
            <person name="Alabady M."/>
            <person name="Zhang M."/>
            <person name="Rausher M.D."/>
        </authorList>
    </citation>
    <scope>NUCLEOTIDE SEQUENCE [LARGE SCALE GENOMIC DNA]</scope>
    <source>
        <strain evidence="3">DNT005</strain>
        <tissue evidence="3">Whole leaf</tissue>
    </source>
</reference>
<evidence type="ECO:0000313" key="4">
    <source>
        <dbReference type="Proteomes" id="UP001291926"/>
    </source>
</evidence>
<dbReference type="Proteomes" id="UP001291926">
    <property type="component" value="Unassembled WGS sequence"/>
</dbReference>
<protein>
    <recommendedName>
        <fullName evidence="5">Pentatricopeptide repeat-containing protein</fullName>
    </recommendedName>
</protein>
<dbReference type="EMBL" id="JAYDYQ010002152">
    <property type="protein sequence ID" value="KAK4487210.1"/>
    <property type="molecule type" value="Genomic_DNA"/>
</dbReference>
<feature type="repeat" description="PPR" evidence="2">
    <location>
        <begin position="9"/>
        <end position="43"/>
    </location>
</feature>
<keyword evidence="1" id="KW-0677">Repeat</keyword>
<dbReference type="PANTHER" id="PTHR47926:SF477">
    <property type="entry name" value="PENTATRICOPEPTIDE REPEAT-CONTAINING PROTEIN"/>
    <property type="match status" value="1"/>
</dbReference>
<sequence length="183" mass="20491">VFDGLPFRNIVSWTAIITGLVRAGFNSQGLMYFSNMWRDGFEYDSYMFVIALKACADMELLKYGKEIHARTMKKGLAHSLAVANSLMTMYSKCGLYDLASIIFHELTRREIISGSSIIAGYAQGGAGEEAFELLSWMRREGPKPTEFALSSVFGSMAILDQGRQLHAFKKLWYEVLSACSHIC</sequence>
<evidence type="ECO:0000256" key="1">
    <source>
        <dbReference type="ARBA" id="ARBA00022737"/>
    </source>
</evidence>
<proteinExistence type="predicted"/>
<comment type="caution">
    <text evidence="3">The sequence shown here is derived from an EMBL/GenBank/DDBJ whole genome shotgun (WGS) entry which is preliminary data.</text>
</comment>
<evidence type="ECO:0008006" key="5">
    <source>
        <dbReference type="Google" id="ProtNLM"/>
    </source>
</evidence>
<evidence type="ECO:0000256" key="2">
    <source>
        <dbReference type="PROSITE-ProRule" id="PRU00708"/>
    </source>
</evidence>
<feature type="repeat" description="PPR" evidence="2">
    <location>
        <begin position="110"/>
        <end position="144"/>
    </location>
</feature>
<dbReference type="Pfam" id="PF01535">
    <property type="entry name" value="PPR"/>
    <property type="match status" value="3"/>
</dbReference>